<evidence type="ECO:0000313" key="3">
    <source>
        <dbReference type="EMBL" id="CAH1788543.1"/>
    </source>
</evidence>
<dbReference type="InterPro" id="IPR050230">
    <property type="entry name" value="CALM/Myosin/TropC-like"/>
</dbReference>
<reference evidence="3" key="1">
    <citation type="submission" date="2022-03" db="EMBL/GenBank/DDBJ databases">
        <authorList>
            <person name="Martin C."/>
        </authorList>
    </citation>
    <scope>NUCLEOTIDE SEQUENCE</scope>
</reference>
<dbReference type="PANTHER" id="PTHR23048:SF0">
    <property type="entry name" value="CALMODULIN LIKE 3"/>
    <property type="match status" value="1"/>
</dbReference>
<dbReference type="Gene3D" id="1.10.238.10">
    <property type="entry name" value="EF-hand"/>
    <property type="match status" value="2"/>
</dbReference>
<dbReference type="EMBL" id="CAIIXF020000007">
    <property type="protein sequence ID" value="CAH1788543.1"/>
    <property type="molecule type" value="Genomic_DNA"/>
</dbReference>
<dbReference type="InterPro" id="IPR002048">
    <property type="entry name" value="EF_hand_dom"/>
</dbReference>
<feature type="domain" description="EF-hand" evidence="2">
    <location>
        <begin position="79"/>
        <end position="114"/>
    </location>
</feature>
<evidence type="ECO:0000313" key="4">
    <source>
        <dbReference type="Proteomes" id="UP000749559"/>
    </source>
</evidence>
<protein>
    <recommendedName>
        <fullName evidence="2">EF-hand domain-containing protein</fullName>
    </recommendedName>
</protein>
<dbReference type="PANTHER" id="PTHR23048">
    <property type="entry name" value="MYOSIN LIGHT CHAIN 1, 3"/>
    <property type="match status" value="1"/>
</dbReference>
<name>A0A8S4P272_OWEFU</name>
<dbReference type="PROSITE" id="PS50222">
    <property type="entry name" value="EF_HAND_2"/>
    <property type="match status" value="1"/>
</dbReference>
<dbReference type="SUPFAM" id="SSF47473">
    <property type="entry name" value="EF-hand"/>
    <property type="match status" value="1"/>
</dbReference>
<keyword evidence="1" id="KW-0677">Repeat</keyword>
<dbReference type="InterPro" id="IPR011992">
    <property type="entry name" value="EF-hand-dom_pair"/>
</dbReference>
<organism evidence="3 4">
    <name type="scientific">Owenia fusiformis</name>
    <name type="common">Polychaete worm</name>
    <dbReference type="NCBI Taxonomy" id="6347"/>
    <lineage>
        <taxon>Eukaryota</taxon>
        <taxon>Metazoa</taxon>
        <taxon>Spiralia</taxon>
        <taxon>Lophotrochozoa</taxon>
        <taxon>Annelida</taxon>
        <taxon>Polychaeta</taxon>
        <taxon>Sedentaria</taxon>
        <taxon>Canalipalpata</taxon>
        <taxon>Sabellida</taxon>
        <taxon>Oweniida</taxon>
        <taxon>Oweniidae</taxon>
        <taxon>Owenia</taxon>
    </lineage>
</organism>
<dbReference type="Pfam" id="PF13499">
    <property type="entry name" value="EF-hand_7"/>
    <property type="match status" value="1"/>
</dbReference>
<comment type="caution">
    <text evidence="3">The sequence shown here is derived from an EMBL/GenBank/DDBJ whole genome shotgun (WGS) entry which is preliminary data.</text>
</comment>
<evidence type="ECO:0000256" key="1">
    <source>
        <dbReference type="ARBA" id="ARBA00022737"/>
    </source>
</evidence>
<sequence length="152" mass="17817">MTRFFSQTDIDEFKECFFLYAKNKGFISTEEDLTLIMRSLGYSPTKDELKQYFQKNVKEGKIEFATFLDILHTHSQSEKCQQEIMAAFEYHDRKKTGYIPAGELKHMLSMFGEQLKTSEVDALFREAKVNPQGQVRYADIVNMLMTPIPDYR</sequence>
<dbReference type="FunFam" id="1.10.238.10:FF:000001">
    <property type="entry name" value="Calmodulin 1"/>
    <property type="match status" value="1"/>
</dbReference>
<dbReference type="Proteomes" id="UP000749559">
    <property type="component" value="Unassembled WGS sequence"/>
</dbReference>
<gene>
    <name evidence="3" type="ORF">OFUS_LOCUS14050</name>
</gene>
<dbReference type="GO" id="GO:0005509">
    <property type="term" value="F:calcium ion binding"/>
    <property type="evidence" value="ECO:0007669"/>
    <property type="project" value="InterPro"/>
</dbReference>
<keyword evidence="4" id="KW-1185">Reference proteome</keyword>
<dbReference type="GO" id="GO:0016460">
    <property type="term" value="C:myosin II complex"/>
    <property type="evidence" value="ECO:0007669"/>
    <property type="project" value="TreeGrafter"/>
</dbReference>
<dbReference type="OrthoDB" id="435273at2759"/>
<evidence type="ECO:0000259" key="2">
    <source>
        <dbReference type="PROSITE" id="PS50222"/>
    </source>
</evidence>
<dbReference type="AlphaFoldDB" id="A0A8S4P272"/>
<accession>A0A8S4P272</accession>
<proteinExistence type="predicted"/>